<dbReference type="EMBL" id="LCWV01000036">
    <property type="protein sequence ID" value="PWI65241.1"/>
    <property type="molecule type" value="Genomic_DNA"/>
</dbReference>
<accession>A0A2U3DSJ9</accession>
<dbReference type="PANTHER" id="PTHR28094">
    <property type="entry name" value="MEIOTICALLY UP-REGULATED GENE 113 PROTEIN"/>
    <property type="match status" value="1"/>
</dbReference>
<proteinExistence type="predicted"/>
<dbReference type="AlphaFoldDB" id="A0A2U3DSJ9"/>
<name>A0A2U3DSJ9_PURLI</name>
<dbReference type="InterPro" id="IPR018306">
    <property type="entry name" value="Phage_T5_Orf172_DNA-bd"/>
</dbReference>
<evidence type="ECO:0000259" key="2">
    <source>
        <dbReference type="SMART" id="SM00974"/>
    </source>
</evidence>
<sequence>MSPRNEKNNVATNPNELRQPEKSNSTAVPYPSPPTSPRQTGPHIPDVPAPPQQTFAHNAEEIRHNVSKLKSRLHLDGGMCRGLTKKGEPCKNRSPPAAKSRIVSRLESILHLTQSTPKLRPALDKLATLVHCRLHDSGAPEQARVDAWIREFPVGESDIDPTVSIAIQIRNILPRVSTQCTAPSCPERIGGQRVQNCEATIAEIVRPEVYHNDTQLGFFLKVLESNMFCREHVDKEDLTKTEQWKSEIDEAWRKKLAKPTGSALSRDVATTCRPASIQISGRSMTITRDRSVPKDEALSITRDSFSKHWPALYDTSPLEIIEDDTTNRRPPHARVKRLITTCLNSNDPSDSGYVYAYTVQGNPQYVKIGCTTDTVEQRLREWEFDCNRASTVLYPMPSSTVARVSNVRRVEALCHAELSHRRIRIDCKGCLKPHLEWFEVSAADAIAVIQKWSKWMATEPYQFSVEKWELKPVEQKRIREIGCFMKEISKV</sequence>
<dbReference type="Pfam" id="PF10544">
    <property type="entry name" value="T5orf172"/>
    <property type="match status" value="1"/>
</dbReference>
<organism evidence="3 4">
    <name type="scientific">Purpureocillium lilacinum</name>
    <name type="common">Paecilomyces lilacinus</name>
    <dbReference type="NCBI Taxonomy" id="33203"/>
    <lineage>
        <taxon>Eukaryota</taxon>
        <taxon>Fungi</taxon>
        <taxon>Dikarya</taxon>
        <taxon>Ascomycota</taxon>
        <taxon>Pezizomycotina</taxon>
        <taxon>Sordariomycetes</taxon>
        <taxon>Hypocreomycetidae</taxon>
        <taxon>Hypocreales</taxon>
        <taxon>Ophiocordycipitaceae</taxon>
        <taxon>Purpureocillium</taxon>
    </lineage>
</organism>
<comment type="caution">
    <text evidence="3">The sequence shown here is derived from an EMBL/GenBank/DDBJ whole genome shotgun (WGS) entry which is preliminary data.</text>
</comment>
<evidence type="ECO:0000313" key="4">
    <source>
        <dbReference type="Proteomes" id="UP000245956"/>
    </source>
</evidence>
<protein>
    <recommendedName>
        <fullName evidence="2">Bacteriophage T5 Orf172 DNA-binding domain-containing protein</fullName>
    </recommendedName>
</protein>
<dbReference type="SMART" id="SM00974">
    <property type="entry name" value="T5orf172"/>
    <property type="match status" value="1"/>
</dbReference>
<evidence type="ECO:0000256" key="1">
    <source>
        <dbReference type="SAM" id="MobiDB-lite"/>
    </source>
</evidence>
<dbReference type="Proteomes" id="UP000245956">
    <property type="component" value="Unassembled WGS sequence"/>
</dbReference>
<evidence type="ECO:0000313" key="3">
    <source>
        <dbReference type="EMBL" id="PWI65241.1"/>
    </source>
</evidence>
<dbReference type="InterPro" id="IPR053006">
    <property type="entry name" value="Meiosis_regulatory"/>
</dbReference>
<reference evidence="3 4" key="1">
    <citation type="journal article" date="2016" name="Front. Microbiol.">
        <title>Genome and transcriptome sequences reveal the specific parasitism of the nematophagous Purpureocillium lilacinum 36-1.</title>
        <authorList>
            <person name="Xie J."/>
            <person name="Li S."/>
            <person name="Mo C."/>
            <person name="Xiao X."/>
            <person name="Peng D."/>
            <person name="Wang G."/>
            <person name="Xiao Y."/>
        </authorList>
    </citation>
    <scope>NUCLEOTIDE SEQUENCE [LARGE SCALE GENOMIC DNA]</scope>
    <source>
        <strain evidence="3 4">36-1</strain>
    </source>
</reference>
<gene>
    <name evidence="3" type="ORF">PCL_07291</name>
</gene>
<feature type="compositionally biased region" description="Polar residues" evidence="1">
    <location>
        <begin position="8"/>
        <end position="27"/>
    </location>
</feature>
<feature type="region of interest" description="Disordered" evidence="1">
    <location>
        <begin position="1"/>
        <end position="52"/>
    </location>
</feature>
<feature type="domain" description="Bacteriophage T5 Orf172 DNA-binding" evidence="2">
    <location>
        <begin position="360"/>
        <end position="452"/>
    </location>
</feature>
<dbReference type="PANTHER" id="PTHR28094:SF1">
    <property type="entry name" value="MEIOTICALLY UP-REGULATED GENE 113 PROTEIN"/>
    <property type="match status" value="1"/>
</dbReference>